<feature type="compositionally biased region" description="Basic and acidic residues" evidence="1">
    <location>
        <begin position="465"/>
        <end position="475"/>
    </location>
</feature>
<feature type="compositionally biased region" description="Polar residues" evidence="1">
    <location>
        <begin position="739"/>
        <end position="753"/>
    </location>
</feature>
<feature type="compositionally biased region" description="Polar residues" evidence="1">
    <location>
        <begin position="357"/>
        <end position="374"/>
    </location>
</feature>
<reference evidence="3" key="1">
    <citation type="submission" date="2022-10" db="UniProtKB">
        <authorList>
            <consortium name="WormBaseParasite"/>
        </authorList>
    </citation>
    <scope>IDENTIFICATION</scope>
    <source>
        <strain evidence="3">MHco3</strain>
    </source>
</reference>
<feature type="compositionally biased region" description="Basic residues" evidence="1">
    <location>
        <begin position="382"/>
        <end position="394"/>
    </location>
</feature>
<evidence type="ECO:0000313" key="2">
    <source>
        <dbReference type="Proteomes" id="UP000025227"/>
    </source>
</evidence>
<feature type="region of interest" description="Disordered" evidence="1">
    <location>
        <begin position="948"/>
        <end position="1045"/>
    </location>
</feature>
<feature type="compositionally biased region" description="Low complexity" evidence="1">
    <location>
        <begin position="986"/>
        <end position="1009"/>
    </location>
</feature>
<name>A0A912MSH3_HAECO</name>
<evidence type="ECO:0000313" key="3">
    <source>
        <dbReference type="WBParaSite" id="HCON_00124310-00002"/>
    </source>
</evidence>
<proteinExistence type="predicted"/>
<evidence type="ECO:0000256" key="1">
    <source>
        <dbReference type="SAM" id="MobiDB-lite"/>
    </source>
</evidence>
<feature type="region of interest" description="Disordered" evidence="1">
    <location>
        <begin position="134"/>
        <end position="161"/>
    </location>
</feature>
<dbReference type="Proteomes" id="UP000025227">
    <property type="component" value="Unplaced"/>
</dbReference>
<feature type="compositionally biased region" description="Polar residues" evidence="1">
    <location>
        <begin position="216"/>
        <end position="237"/>
    </location>
</feature>
<feature type="compositionally biased region" description="Polar residues" evidence="1">
    <location>
        <begin position="975"/>
        <end position="985"/>
    </location>
</feature>
<keyword evidence="2" id="KW-1185">Reference proteome</keyword>
<feature type="compositionally biased region" description="Polar residues" evidence="1">
    <location>
        <begin position="289"/>
        <end position="339"/>
    </location>
</feature>
<feature type="region of interest" description="Disordered" evidence="1">
    <location>
        <begin position="214"/>
        <end position="913"/>
    </location>
</feature>
<sequence length="1045" mass="113216">SVISLVSDCNTVGEGKRMEEIAIPKGKILRFRCGVEGCHVSNKHFSVVSVYEHIASHFSRIHGNAHYNYRCCSCGRLFYLLGMTECCPCKKVKEGLESVRKDLTMKAVRHDIQFMAYFKLNIIPVLVKDNSTQQTAPKSNVSKKSVTPKQQQTTRTPRPEPEILVISTEDNQICQGMGTPSMRSPSMYADGTPRTPRVDDEVEEAAPAYVRAMRSRCQSRAGTPTNMDTTDNENSAHNVPEPSNRPTRSSNETTTEPTEKVSKPTSFAWPPRTDDPDLFRKFRCPPTQPSTSNGHQQDFGHSTQPPVPSAASTTHQDTLQSDNNAGTDVTKQNKSTMNDEGTILPPPPTPPSSLSLNSHDTWNLQSNATSSSANGEKVERRSRARSTVRVPTRRSRQDALLEENPSPPPVSRRRTSRSPTPFRRSPSPEPRSRTPGGNRRSSAMGSAYETGEDRFAPAASTNRMSRRDTVGDKGRIAPGGQRMANLQGTSGSSTIQAHANASNISDAGGIHTSRSVMSHNTRGRQDALLGDDSSPPPSNRRVTPSPGPMAWPGSCTPKDTSYGAASGFTPGHAPISGRQTPAHPSATPYGSRTPSYGSYAGNFPKYCNGSPSHGSEDRSQTSSQWNQHARYDLRPRTPSQGSRNYDSGSRTPAQGNRTPYCEGGSRTPAHGSRTPYYNSGNRTPGQESPTPYYNSGVRTPTQGGQTPYYNSCGRTPANESEAPHCDPGFRTSRHGGQTPYYNTRSRSSGQTPCYDSEVHGSGACTPRYGSRTPEPFASSPPPPSRNQQDGSDGRSRSRYRNAAPSSHSNGDNDRSGYAGHTPMRSPAQYEDGTCRTPRQESDEEEDLPAYRRGQDDPVRRPMSRAGHQSGGQENINPSSSQGLPPNNTGFPSTTQYPTNFSGIPPNQATPRWPYAFPPPPFPDQLGMYPMNWATPIPVHPLPNFGAPLLPPPPPNLIVPPPPPPPVLLSEISPPANMSGQASGPTASNSQARSANSRKSSFSTTSKCSSAPKPPERVGGSKFLDSVPPVPKANANPTSKRSHQKK</sequence>
<feature type="region of interest" description="Disordered" evidence="1">
    <location>
        <begin position="173"/>
        <end position="200"/>
    </location>
</feature>
<feature type="compositionally biased region" description="Polar residues" evidence="1">
    <location>
        <begin position="484"/>
        <end position="505"/>
    </location>
</feature>
<feature type="compositionally biased region" description="Polar residues" evidence="1">
    <location>
        <begin position="675"/>
        <end position="713"/>
    </location>
</feature>
<organism evidence="2 3">
    <name type="scientific">Haemonchus contortus</name>
    <name type="common">Barber pole worm</name>
    <dbReference type="NCBI Taxonomy" id="6289"/>
    <lineage>
        <taxon>Eukaryota</taxon>
        <taxon>Metazoa</taxon>
        <taxon>Ecdysozoa</taxon>
        <taxon>Nematoda</taxon>
        <taxon>Chromadorea</taxon>
        <taxon>Rhabditida</taxon>
        <taxon>Rhabditina</taxon>
        <taxon>Rhabditomorpha</taxon>
        <taxon>Strongyloidea</taxon>
        <taxon>Trichostrongylidae</taxon>
        <taxon>Haemonchus</taxon>
    </lineage>
</organism>
<feature type="compositionally biased region" description="Basic and acidic residues" evidence="1">
    <location>
        <begin position="848"/>
        <end position="859"/>
    </location>
</feature>
<dbReference type="AlphaFoldDB" id="A0A912MSH3"/>
<dbReference type="WBParaSite" id="HCON_00124310-00002">
    <property type="protein sequence ID" value="HCON_00124310-00002"/>
    <property type="gene ID" value="HCON_00124310"/>
</dbReference>
<protein>
    <submittedName>
        <fullName evidence="3">C2H2-type domain-containing protein</fullName>
    </submittedName>
</protein>
<feature type="compositionally biased region" description="Polar residues" evidence="1">
    <location>
        <begin position="134"/>
        <end position="149"/>
    </location>
</feature>
<feature type="compositionally biased region" description="Pro residues" evidence="1">
    <location>
        <begin position="948"/>
        <end position="966"/>
    </location>
</feature>
<dbReference type="OrthoDB" id="5876746at2759"/>
<feature type="compositionally biased region" description="Polar residues" evidence="1">
    <location>
        <begin position="870"/>
        <end position="909"/>
    </location>
</feature>
<accession>A0A912MSH3</accession>
<feature type="compositionally biased region" description="Polar residues" evidence="1">
    <location>
        <begin position="244"/>
        <end position="256"/>
    </location>
</feature>
<feature type="compositionally biased region" description="Polar residues" evidence="1">
    <location>
        <begin position="637"/>
        <end position="657"/>
    </location>
</feature>